<evidence type="ECO:0000313" key="4">
    <source>
        <dbReference type="Proteomes" id="UP000268094"/>
    </source>
</evidence>
<accession>A0A3A8JMQ8</accession>
<protein>
    <submittedName>
        <fullName evidence="3">PKD domain-containing protein</fullName>
    </submittedName>
</protein>
<feature type="region of interest" description="Disordered" evidence="1">
    <location>
        <begin position="54"/>
        <end position="91"/>
    </location>
</feature>
<comment type="caution">
    <text evidence="3">The sequence shown here is derived from an EMBL/GenBank/DDBJ whole genome shotgun (WGS) entry which is preliminary data.</text>
</comment>
<evidence type="ECO:0000256" key="1">
    <source>
        <dbReference type="SAM" id="MobiDB-lite"/>
    </source>
</evidence>
<dbReference type="Pfam" id="PF22352">
    <property type="entry name" value="K319L-like_PKD"/>
    <property type="match status" value="1"/>
</dbReference>
<gene>
    <name evidence="3" type="ORF">D7V88_03840</name>
</gene>
<dbReference type="Gene3D" id="2.60.40.10">
    <property type="entry name" value="Immunoglobulins"/>
    <property type="match status" value="3"/>
</dbReference>
<evidence type="ECO:0000259" key="2">
    <source>
        <dbReference type="SMART" id="SM00089"/>
    </source>
</evidence>
<feature type="compositionally biased region" description="Low complexity" evidence="1">
    <location>
        <begin position="78"/>
        <end position="90"/>
    </location>
</feature>
<dbReference type="InterPro" id="IPR013783">
    <property type="entry name" value="Ig-like_fold"/>
</dbReference>
<organism evidence="3 4">
    <name type="scientific">Corallococcus terminator</name>
    <dbReference type="NCBI Taxonomy" id="2316733"/>
    <lineage>
        <taxon>Bacteria</taxon>
        <taxon>Pseudomonadati</taxon>
        <taxon>Myxococcota</taxon>
        <taxon>Myxococcia</taxon>
        <taxon>Myxococcales</taxon>
        <taxon>Cystobacterineae</taxon>
        <taxon>Myxococcaceae</taxon>
        <taxon>Corallococcus</taxon>
    </lineage>
</organism>
<evidence type="ECO:0000313" key="3">
    <source>
        <dbReference type="EMBL" id="RKG93080.1"/>
    </source>
</evidence>
<keyword evidence="4" id="KW-1185">Reference proteome</keyword>
<dbReference type="SMART" id="SM00089">
    <property type="entry name" value="PKD"/>
    <property type="match status" value="2"/>
</dbReference>
<dbReference type="Proteomes" id="UP000268094">
    <property type="component" value="Unassembled WGS sequence"/>
</dbReference>
<dbReference type="InterPro" id="IPR035986">
    <property type="entry name" value="PKD_dom_sf"/>
</dbReference>
<dbReference type="Pfam" id="PF17963">
    <property type="entry name" value="Big_9"/>
    <property type="match status" value="2"/>
</dbReference>
<name>A0A3A8JMQ8_9BACT</name>
<reference evidence="4" key="1">
    <citation type="submission" date="2018-09" db="EMBL/GenBank/DDBJ databases">
        <authorList>
            <person name="Livingstone P.G."/>
            <person name="Whitworth D.E."/>
        </authorList>
    </citation>
    <scope>NUCLEOTIDE SEQUENCE [LARGE SCALE GENOMIC DNA]</scope>
    <source>
        <strain evidence="4">CA054A</strain>
    </source>
</reference>
<dbReference type="InterPro" id="IPR022409">
    <property type="entry name" value="PKD/Chitinase_dom"/>
</dbReference>
<sequence length="374" mass="38264">MQASDADGDMLTYSWTQSPASPAGAFDDASLASPTWTAPQVESSQRFTLTVTVSDGRGGSAQGSVAVDVTPPMTGNNPPTVSAPTATPSTLDEQQSTVLAVSASDADNDSLTYAWEQVAPAAPLGTFSDPASSIPTWTAPDVSASGTYTLRVTVTDGKGGSAQRTVDIGVQKFNRLPTVTATISGPATLVAGTTGTFTITASDADGDPLTYAWSQTAPASQGTWVGSRTGASAQWYSPVVGTQTSFTVSVSVTDGQGAPVVRTLIVPVSVPRYSADIQSVWASVPQCTGCHDASGSLNLASGSSYSNLVNVTANACGTVMRVSPGDPDNSALVQKMEGTACGSRMPKNDTDYFDLNPGQVVRVRSWILAGAAND</sequence>
<dbReference type="SUPFAM" id="SSF49299">
    <property type="entry name" value="PKD domain"/>
    <property type="match status" value="1"/>
</dbReference>
<proteinExistence type="predicted"/>
<feature type="domain" description="PKD/Chitinase" evidence="2">
    <location>
        <begin position="81"/>
        <end position="173"/>
    </location>
</feature>
<dbReference type="EMBL" id="RAVZ01000014">
    <property type="protein sequence ID" value="RKG93080.1"/>
    <property type="molecule type" value="Genomic_DNA"/>
</dbReference>
<feature type="domain" description="PKD/Chitinase" evidence="2">
    <location>
        <begin position="180"/>
        <end position="271"/>
    </location>
</feature>
<dbReference type="AlphaFoldDB" id="A0A3A8JMQ8"/>